<evidence type="ECO:0000313" key="2">
    <source>
        <dbReference type="EMBL" id="OBJ35659.1"/>
    </source>
</evidence>
<comment type="caution">
    <text evidence="2">The sequence shown here is derived from an EMBL/GenBank/DDBJ whole genome shotgun (WGS) entry which is preliminary data.</text>
</comment>
<dbReference type="RefSeq" id="WP_064986571.1">
    <property type="nucleotide sequence ID" value="NZ_LZLC01000261.1"/>
</dbReference>
<proteinExistence type="predicted"/>
<sequence>MPVMAEMARSPSLLRRVTVAYAAYTVVMLEIERRLRQTGGPGIIRFELAGNADKSAEMMTRWGSRGRRLARVSLWLDFGYMLTYGAHTALLVDRARGRLGHSSALPLLAAAAVAGDAVEGVSLLKVLGGNQIDIHARRARRAALVKFAVLAVCLAYVTVGHRQPPRTAEPG</sequence>
<feature type="transmembrane region" description="Helical" evidence="1">
    <location>
        <begin position="74"/>
        <end position="92"/>
    </location>
</feature>
<protein>
    <submittedName>
        <fullName evidence="2">Uncharacterized protein</fullName>
    </submittedName>
</protein>
<reference evidence="2 3" key="1">
    <citation type="submission" date="2016-06" db="EMBL/GenBank/DDBJ databases">
        <authorList>
            <person name="Kjaerup R.B."/>
            <person name="Dalgaard T.S."/>
            <person name="Juul-Madsen H.R."/>
        </authorList>
    </citation>
    <scope>NUCLEOTIDE SEQUENCE [LARGE SCALE GENOMIC DNA]</scope>
    <source>
        <strain evidence="2 3">1127319.6</strain>
    </source>
</reference>
<dbReference type="EMBL" id="LZLC01000261">
    <property type="protein sequence ID" value="OBJ35659.1"/>
    <property type="molecule type" value="Genomic_DNA"/>
</dbReference>
<dbReference type="Proteomes" id="UP000093898">
    <property type="component" value="Unassembled WGS sequence"/>
</dbReference>
<keyword evidence="1" id="KW-1133">Transmembrane helix</keyword>
<gene>
    <name evidence="2" type="ORF">A5630_09075</name>
</gene>
<dbReference type="AlphaFoldDB" id="A0A1A3GJU7"/>
<keyword evidence="1" id="KW-0812">Transmembrane</keyword>
<keyword evidence="1" id="KW-0472">Membrane</keyword>
<accession>A0A1A3GJU7</accession>
<evidence type="ECO:0000256" key="1">
    <source>
        <dbReference type="SAM" id="Phobius"/>
    </source>
</evidence>
<feature type="transmembrane region" description="Helical" evidence="1">
    <location>
        <begin position="139"/>
        <end position="159"/>
    </location>
</feature>
<dbReference type="OrthoDB" id="4726020at2"/>
<name>A0A1A3GJU7_MYCMU</name>
<organism evidence="2 3">
    <name type="scientific">Mycolicibacterium mucogenicum</name>
    <name type="common">Mycobacterium mucogenicum</name>
    <dbReference type="NCBI Taxonomy" id="56689"/>
    <lineage>
        <taxon>Bacteria</taxon>
        <taxon>Bacillati</taxon>
        <taxon>Actinomycetota</taxon>
        <taxon>Actinomycetes</taxon>
        <taxon>Mycobacteriales</taxon>
        <taxon>Mycobacteriaceae</taxon>
        <taxon>Mycolicibacterium</taxon>
    </lineage>
</organism>
<evidence type="ECO:0000313" key="3">
    <source>
        <dbReference type="Proteomes" id="UP000093898"/>
    </source>
</evidence>
<feature type="transmembrane region" description="Helical" evidence="1">
    <location>
        <begin position="104"/>
        <end position="127"/>
    </location>
</feature>